<gene>
    <name evidence="3" type="ORF">GGX14DRAFT_677719</name>
</gene>
<reference evidence="3" key="1">
    <citation type="submission" date="2023-03" db="EMBL/GenBank/DDBJ databases">
        <title>Massive genome expansion in bonnet fungi (Mycena s.s.) driven by repeated elements and novel gene families across ecological guilds.</title>
        <authorList>
            <consortium name="Lawrence Berkeley National Laboratory"/>
            <person name="Harder C.B."/>
            <person name="Miyauchi S."/>
            <person name="Viragh M."/>
            <person name="Kuo A."/>
            <person name="Thoen E."/>
            <person name="Andreopoulos B."/>
            <person name="Lu D."/>
            <person name="Skrede I."/>
            <person name="Drula E."/>
            <person name="Henrissat B."/>
            <person name="Morin E."/>
            <person name="Kohler A."/>
            <person name="Barry K."/>
            <person name="LaButti K."/>
            <person name="Morin E."/>
            <person name="Salamov A."/>
            <person name="Lipzen A."/>
            <person name="Mereny Z."/>
            <person name="Hegedus B."/>
            <person name="Baldrian P."/>
            <person name="Stursova M."/>
            <person name="Weitz H."/>
            <person name="Taylor A."/>
            <person name="Grigoriev I.V."/>
            <person name="Nagy L.G."/>
            <person name="Martin F."/>
            <person name="Kauserud H."/>
        </authorList>
    </citation>
    <scope>NUCLEOTIDE SEQUENCE</scope>
    <source>
        <strain evidence="3">9144</strain>
    </source>
</reference>
<keyword evidence="2" id="KW-1133">Transmembrane helix</keyword>
<keyword evidence="4" id="KW-1185">Reference proteome</keyword>
<keyword evidence="2" id="KW-0812">Transmembrane</keyword>
<evidence type="ECO:0000256" key="1">
    <source>
        <dbReference type="SAM" id="MobiDB-lite"/>
    </source>
</evidence>
<evidence type="ECO:0000313" key="3">
    <source>
        <dbReference type="EMBL" id="KAJ7194946.1"/>
    </source>
</evidence>
<feature type="compositionally biased region" description="Acidic residues" evidence="1">
    <location>
        <begin position="62"/>
        <end position="74"/>
    </location>
</feature>
<comment type="caution">
    <text evidence="3">The sequence shown here is derived from an EMBL/GenBank/DDBJ whole genome shotgun (WGS) entry which is preliminary data.</text>
</comment>
<feature type="transmembrane region" description="Helical" evidence="2">
    <location>
        <begin position="242"/>
        <end position="267"/>
    </location>
</feature>
<feature type="region of interest" description="Disordered" evidence="1">
    <location>
        <begin position="55"/>
        <end position="86"/>
    </location>
</feature>
<accession>A0AAD6Y1P2</accession>
<keyword evidence="2" id="KW-0472">Membrane</keyword>
<dbReference type="Proteomes" id="UP001219525">
    <property type="component" value="Unassembled WGS sequence"/>
</dbReference>
<proteinExistence type="predicted"/>
<protein>
    <submittedName>
        <fullName evidence="3">Uncharacterized protein</fullName>
    </submittedName>
</protein>
<evidence type="ECO:0000256" key="2">
    <source>
        <dbReference type="SAM" id="Phobius"/>
    </source>
</evidence>
<evidence type="ECO:0000313" key="4">
    <source>
        <dbReference type="Proteomes" id="UP001219525"/>
    </source>
</evidence>
<sequence length="361" mass="38465">MLYLRLPQGLAMEAVVRAGSAPAPAVSVAERAAPPAVLPRARPYSMAWTEQPQPWPQMVQEQEMESAGETETTDQTEGLAAPAPAHSFPAGPSAAARVLWHGSLIVLRHSTDSSDAAVDGDKTSGVRCHRYGVHLPDLPGYSVPIVPIRCCTTRIPARGSSISSVFNWMCIFAVVQNDALAIANIPWRVFIIFAIFNVCWVPQWCRTPCTKVTRSRAPFDTAEENLAGVLTKGTSGAFLPSFLHNVVGIIGVAIGGVVLLVIGGTFIPAWDVLVDLPVGNLVDDVIVLLWDSYIVGNLVYSCVKEDAALDSGALDAVAGLGVLSQLVLGSSFSFVDETRHLNTGESGGWEWVVGCFGSKTE</sequence>
<dbReference type="EMBL" id="JARJCW010000094">
    <property type="protein sequence ID" value="KAJ7194946.1"/>
    <property type="molecule type" value="Genomic_DNA"/>
</dbReference>
<organism evidence="3 4">
    <name type="scientific">Mycena pura</name>
    <dbReference type="NCBI Taxonomy" id="153505"/>
    <lineage>
        <taxon>Eukaryota</taxon>
        <taxon>Fungi</taxon>
        <taxon>Dikarya</taxon>
        <taxon>Basidiomycota</taxon>
        <taxon>Agaricomycotina</taxon>
        <taxon>Agaricomycetes</taxon>
        <taxon>Agaricomycetidae</taxon>
        <taxon>Agaricales</taxon>
        <taxon>Marasmiineae</taxon>
        <taxon>Mycenaceae</taxon>
        <taxon>Mycena</taxon>
    </lineage>
</organism>
<dbReference type="AlphaFoldDB" id="A0AAD6Y1P2"/>
<name>A0AAD6Y1P2_9AGAR</name>